<dbReference type="EMBL" id="JBHUIP010000014">
    <property type="protein sequence ID" value="MFD2264643.1"/>
    <property type="molecule type" value="Genomic_DNA"/>
</dbReference>
<dbReference type="RefSeq" id="WP_379877754.1">
    <property type="nucleotide sequence ID" value="NZ_JBHUIP010000014.1"/>
</dbReference>
<sequence length="69" mass="7054">MRLSTFAPILALTAGLTLTGCGGLNRTPPGNYSPSYASSASQGPGTVRCDDANGSFTIPCMLRIGGRAY</sequence>
<dbReference type="Proteomes" id="UP001597295">
    <property type="component" value="Unassembled WGS sequence"/>
</dbReference>
<gene>
    <name evidence="1" type="ORF">ACFSM5_17190</name>
</gene>
<reference evidence="2" key="1">
    <citation type="journal article" date="2019" name="Int. J. Syst. Evol. Microbiol.">
        <title>The Global Catalogue of Microorganisms (GCM) 10K type strain sequencing project: providing services to taxonomists for standard genome sequencing and annotation.</title>
        <authorList>
            <consortium name="The Broad Institute Genomics Platform"/>
            <consortium name="The Broad Institute Genome Sequencing Center for Infectious Disease"/>
            <person name="Wu L."/>
            <person name="Ma J."/>
        </authorList>
    </citation>
    <scope>NUCLEOTIDE SEQUENCE [LARGE SCALE GENOMIC DNA]</scope>
    <source>
        <strain evidence="2">CGMCC 1.19062</strain>
    </source>
</reference>
<keyword evidence="2" id="KW-1185">Reference proteome</keyword>
<evidence type="ECO:0000313" key="1">
    <source>
        <dbReference type="EMBL" id="MFD2264643.1"/>
    </source>
</evidence>
<name>A0ABW5DU18_9PROT</name>
<accession>A0ABW5DU18</accession>
<proteinExistence type="predicted"/>
<evidence type="ECO:0000313" key="2">
    <source>
        <dbReference type="Proteomes" id="UP001597295"/>
    </source>
</evidence>
<comment type="caution">
    <text evidence="1">The sequence shown here is derived from an EMBL/GenBank/DDBJ whole genome shotgun (WGS) entry which is preliminary data.</text>
</comment>
<organism evidence="1 2">
    <name type="scientific">Lacibacterium aquatile</name>
    <dbReference type="NCBI Taxonomy" id="1168082"/>
    <lineage>
        <taxon>Bacteria</taxon>
        <taxon>Pseudomonadati</taxon>
        <taxon>Pseudomonadota</taxon>
        <taxon>Alphaproteobacteria</taxon>
        <taxon>Rhodospirillales</taxon>
        <taxon>Rhodospirillaceae</taxon>
    </lineage>
</organism>
<evidence type="ECO:0008006" key="3">
    <source>
        <dbReference type="Google" id="ProtNLM"/>
    </source>
</evidence>
<dbReference type="PROSITE" id="PS51257">
    <property type="entry name" value="PROKAR_LIPOPROTEIN"/>
    <property type="match status" value="1"/>
</dbReference>
<protein>
    <recommendedName>
        <fullName evidence="3">Lipoprotein</fullName>
    </recommendedName>
</protein>